<dbReference type="AlphaFoldDB" id="A0AAE2SFY5"/>
<feature type="compositionally biased region" description="Basic and acidic residues" evidence="1">
    <location>
        <begin position="99"/>
        <end position="110"/>
    </location>
</feature>
<feature type="compositionally biased region" description="Low complexity" evidence="1">
    <location>
        <begin position="57"/>
        <end position="68"/>
    </location>
</feature>
<comment type="caution">
    <text evidence="2">The sequence shown here is derived from an EMBL/GenBank/DDBJ whole genome shotgun (WGS) entry which is preliminary data.</text>
</comment>
<name>A0AAE2SFY5_9BACT</name>
<organism evidence="2 3">
    <name type="scientific">Oceaniferula flava</name>
    <dbReference type="NCBI Taxonomy" id="2800421"/>
    <lineage>
        <taxon>Bacteria</taxon>
        <taxon>Pseudomonadati</taxon>
        <taxon>Verrucomicrobiota</taxon>
        <taxon>Verrucomicrobiia</taxon>
        <taxon>Verrucomicrobiales</taxon>
        <taxon>Verrucomicrobiaceae</taxon>
        <taxon>Oceaniferula</taxon>
    </lineage>
</organism>
<keyword evidence="3" id="KW-1185">Reference proteome</keyword>
<feature type="compositionally biased region" description="Polar residues" evidence="1">
    <location>
        <begin position="248"/>
        <end position="271"/>
    </location>
</feature>
<feature type="compositionally biased region" description="Low complexity" evidence="1">
    <location>
        <begin position="10"/>
        <end position="27"/>
    </location>
</feature>
<gene>
    <name evidence="2" type="ORF">JIN83_12905</name>
</gene>
<sequence>MSFESITPIPNASDDAPAPSASQPDPAKQLQEWISHEDAVLPFAEKPELPSLPAEPQPSAKASSSKPAELPELASLASQKVFSMDGLDELLASVYPDKAENITREKRPEQAKAAATIKESLGTSPIPKQAPSAEGKTRPTRTKLPSMELPSAETSAKGQTPPPRQKSKLAAMPSSSTPNVSIPLVRDQLFPPVDATPESPQASSPEPAENILSMPTPEAASDKQPRPQATAPVPQIPTEEEQAPPISQAEQPSNRIEEITATQRTDPENNPSAPPIPAAEPVAQPEKPAAQGTVSDRPAYTDADLTEALRPIIDHSVDKFLYTPSHGIHTYLEPMLRSTVRRAIAEQMEDSSPFENVAGWDKLAWKMRALFSSRSYEDIIFDQTKRYQVEEVFLLRRHTRSMVSYASNDPARHSHAGKVQSTVKKIASKCSGSQAPGDGESCIKWEENRHLMIRRGQHCILTAIVHGSSNAILRSDLDYALRQAEERFGKALEEENDIHLQILQPLLEGCLLIKAPAIPN</sequence>
<evidence type="ECO:0000256" key="1">
    <source>
        <dbReference type="SAM" id="MobiDB-lite"/>
    </source>
</evidence>
<dbReference type="RefSeq" id="WP_309490479.1">
    <property type="nucleotide sequence ID" value="NZ_JAENIG010000008.1"/>
</dbReference>
<accession>A0AAE2SFY5</accession>
<protein>
    <submittedName>
        <fullName evidence="2">Uncharacterized protein</fullName>
    </submittedName>
</protein>
<reference evidence="2" key="1">
    <citation type="submission" date="2021-01" db="EMBL/GenBank/DDBJ databases">
        <title>Modified the classification status of verrucomicrobia.</title>
        <authorList>
            <person name="Feng X."/>
        </authorList>
    </citation>
    <scope>NUCLEOTIDE SEQUENCE</scope>
    <source>
        <strain evidence="2">5K15</strain>
    </source>
</reference>
<proteinExistence type="predicted"/>
<feature type="region of interest" description="Disordered" evidence="1">
    <location>
        <begin position="1"/>
        <end position="71"/>
    </location>
</feature>
<dbReference type="EMBL" id="JAENIG010000008">
    <property type="protein sequence ID" value="MBK1855865.1"/>
    <property type="molecule type" value="Genomic_DNA"/>
</dbReference>
<dbReference type="Proteomes" id="UP000634206">
    <property type="component" value="Unassembled WGS sequence"/>
</dbReference>
<evidence type="ECO:0000313" key="3">
    <source>
        <dbReference type="Proteomes" id="UP000634206"/>
    </source>
</evidence>
<feature type="compositionally biased region" description="Low complexity" evidence="1">
    <location>
        <begin position="195"/>
        <end position="209"/>
    </location>
</feature>
<feature type="region of interest" description="Disordered" evidence="1">
    <location>
        <begin position="99"/>
        <end position="298"/>
    </location>
</feature>
<evidence type="ECO:0000313" key="2">
    <source>
        <dbReference type="EMBL" id="MBK1855865.1"/>
    </source>
</evidence>